<evidence type="ECO:0000259" key="2">
    <source>
        <dbReference type="Pfam" id="PF08327"/>
    </source>
</evidence>
<evidence type="ECO:0000256" key="1">
    <source>
        <dbReference type="ARBA" id="ARBA00006817"/>
    </source>
</evidence>
<evidence type="ECO:0000313" key="4">
    <source>
        <dbReference type="Proteomes" id="UP001500394"/>
    </source>
</evidence>
<comment type="similarity">
    <text evidence="1">Belongs to the AHA1 family.</text>
</comment>
<dbReference type="EMBL" id="BAABGR010000003">
    <property type="protein sequence ID" value="GAA4510373.1"/>
    <property type="molecule type" value="Genomic_DNA"/>
</dbReference>
<name>A0ABP8QSM5_9SPHI</name>
<accession>A0ABP8QSM5</accession>
<comment type="caution">
    <text evidence="3">The sequence shown here is derived from an EMBL/GenBank/DDBJ whole genome shotgun (WGS) entry which is preliminary data.</text>
</comment>
<gene>
    <name evidence="3" type="ORF">GCM10023173_01660</name>
</gene>
<dbReference type="SUPFAM" id="SSF55961">
    <property type="entry name" value="Bet v1-like"/>
    <property type="match status" value="1"/>
</dbReference>
<keyword evidence="4" id="KW-1185">Reference proteome</keyword>
<reference evidence="4" key="1">
    <citation type="journal article" date="2019" name="Int. J. Syst. Evol. Microbiol.">
        <title>The Global Catalogue of Microorganisms (GCM) 10K type strain sequencing project: providing services to taxonomists for standard genome sequencing and annotation.</title>
        <authorList>
            <consortium name="The Broad Institute Genomics Platform"/>
            <consortium name="The Broad Institute Genome Sequencing Center for Infectious Disease"/>
            <person name="Wu L."/>
            <person name="Ma J."/>
        </authorList>
    </citation>
    <scope>NUCLEOTIDE SEQUENCE [LARGE SCALE GENOMIC DNA]</scope>
    <source>
        <strain evidence="4">JCM 17858</strain>
    </source>
</reference>
<evidence type="ECO:0000313" key="3">
    <source>
        <dbReference type="EMBL" id="GAA4510373.1"/>
    </source>
</evidence>
<feature type="domain" description="Activator of Hsp90 ATPase homologue 1/2-like C-terminal" evidence="2">
    <location>
        <begin position="34"/>
        <end position="152"/>
    </location>
</feature>
<sequence length="171" mass="19603">MHRLLHLITLTTYKLKAMVEIPIIAKARIQILKPIEEVFDAIVNPDRINKYFVAHSTGILKSNTTVQWKFPEFEEFYPIHCKDIIPNEKISFNWDPANPQMTVDIVLEQAGDATIVTVEEGNFSDHKDAVQQAIGQTEGWANFLVCLKAYLEYGINLRNGAFDFIRDNHSQ</sequence>
<proteinExistence type="inferred from homology"/>
<dbReference type="Gene3D" id="3.30.530.20">
    <property type="match status" value="1"/>
</dbReference>
<dbReference type="Pfam" id="PF08327">
    <property type="entry name" value="AHSA1"/>
    <property type="match status" value="1"/>
</dbReference>
<dbReference type="InterPro" id="IPR023393">
    <property type="entry name" value="START-like_dom_sf"/>
</dbReference>
<protein>
    <submittedName>
        <fullName evidence="3">SRPBCC domain-containing protein</fullName>
    </submittedName>
</protein>
<dbReference type="InterPro" id="IPR013538">
    <property type="entry name" value="ASHA1/2-like_C"/>
</dbReference>
<dbReference type="Proteomes" id="UP001500394">
    <property type="component" value="Unassembled WGS sequence"/>
</dbReference>
<organism evidence="3 4">
    <name type="scientific">Sphingobacterium thermophilum</name>
    <dbReference type="NCBI Taxonomy" id="768534"/>
    <lineage>
        <taxon>Bacteria</taxon>
        <taxon>Pseudomonadati</taxon>
        <taxon>Bacteroidota</taxon>
        <taxon>Sphingobacteriia</taxon>
        <taxon>Sphingobacteriales</taxon>
        <taxon>Sphingobacteriaceae</taxon>
        <taxon>Sphingobacterium</taxon>
    </lineage>
</organism>